<evidence type="ECO:0000313" key="2">
    <source>
        <dbReference type="EMBL" id="MXP25451.1"/>
    </source>
</evidence>
<gene>
    <name evidence="2" type="ORF">GRI39_05265</name>
</gene>
<dbReference type="InterPro" id="IPR036597">
    <property type="entry name" value="Fido-like_dom_sf"/>
</dbReference>
<keyword evidence="3" id="KW-1185">Reference proteome</keyword>
<evidence type="ECO:0000259" key="1">
    <source>
        <dbReference type="PROSITE" id="PS51459"/>
    </source>
</evidence>
<dbReference type="InterPro" id="IPR053737">
    <property type="entry name" value="Type_II_TA_Toxin"/>
</dbReference>
<dbReference type="Pfam" id="PF02661">
    <property type="entry name" value="Fic"/>
    <property type="match status" value="1"/>
</dbReference>
<accession>A0A845A8W4</accession>
<feature type="domain" description="Fido" evidence="1">
    <location>
        <begin position="29"/>
        <end position="157"/>
    </location>
</feature>
<name>A0A845A8W4_9SPHN</name>
<dbReference type="PANTHER" id="PTHR39426:SF1">
    <property type="entry name" value="HOMOLOGY TO DEATH-ON-CURING PROTEIN OF PHAGE P1"/>
    <property type="match status" value="1"/>
</dbReference>
<dbReference type="EMBL" id="WTYQ01000002">
    <property type="protein sequence ID" value="MXP25451.1"/>
    <property type="molecule type" value="Genomic_DNA"/>
</dbReference>
<dbReference type="Proteomes" id="UP000460561">
    <property type="component" value="Unassembled WGS sequence"/>
</dbReference>
<dbReference type="InterPro" id="IPR006440">
    <property type="entry name" value="Doc"/>
</dbReference>
<dbReference type="PANTHER" id="PTHR39426">
    <property type="entry name" value="HOMOLOGY TO DEATH-ON-CURING PROTEIN OF PHAGE P1"/>
    <property type="match status" value="1"/>
</dbReference>
<comment type="caution">
    <text evidence="2">The sequence shown here is derived from an EMBL/GenBank/DDBJ whole genome shotgun (WGS) entry which is preliminary data.</text>
</comment>
<protein>
    <submittedName>
        <fullName evidence="2">Type II toxin-antitoxin system death-on-curing family toxin</fullName>
    </submittedName>
</protein>
<proteinExistence type="predicted"/>
<dbReference type="AlphaFoldDB" id="A0A845A8W4"/>
<sequence length="159" mass="17878">MFAQKICSAARWIASPKRWPALVNEPRWLSVDDLITFNRLAVQQTGEPFSIRDQKLLESAWAKPQNHKTTKPQNHWHYGEQDIVLLAVQLLLDIARDHPFEQGNKRTAFAAADAFLYLNGYEMHAPDGTPLADLIVQAITGDVDEAMLISAVAWSTKAI</sequence>
<dbReference type="SUPFAM" id="SSF140931">
    <property type="entry name" value="Fic-like"/>
    <property type="match status" value="1"/>
</dbReference>
<dbReference type="InterPro" id="IPR003812">
    <property type="entry name" value="Fido"/>
</dbReference>
<evidence type="ECO:0000313" key="3">
    <source>
        <dbReference type="Proteomes" id="UP000460561"/>
    </source>
</evidence>
<dbReference type="GO" id="GO:0016301">
    <property type="term" value="F:kinase activity"/>
    <property type="evidence" value="ECO:0007669"/>
    <property type="project" value="InterPro"/>
</dbReference>
<dbReference type="PROSITE" id="PS51459">
    <property type="entry name" value="FIDO"/>
    <property type="match status" value="1"/>
</dbReference>
<dbReference type="Gene3D" id="1.20.120.1870">
    <property type="entry name" value="Fic/DOC protein, Fido domain"/>
    <property type="match status" value="1"/>
</dbReference>
<organism evidence="2 3">
    <name type="scientific">Altericroceibacterium indicum</name>
    <dbReference type="NCBI Taxonomy" id="374177"/>
    <lineage>
        <taxon>Bacteria</taxon>
        <taxon>Pseudomonadati</taxon>
        <taxon>Pseudomonadota</taxon>
        <taxon>Alphaproteobacteria</taxon>
        <taxon>Sphingomonadales</taxon>
        <taxon>Erythrobacteraceae</taxon>
        <taxon>Altericroceibacterium</taxon>
    </lineage>
</organism>
<reference evidence="2 3" key="1">
    <citation type="submission" date="2019-12" db="EMBL/GenBank/DDBJ databases">
        <title>Genomic-based taxomic classification of the family Erythrobacteraceae.</title>
        <authorList>
            <person name="Xu L."/>
        </authorList>
    </citation>
    <scope>NUCLEOTIDE SEQUENCE [LARGE SCALE GENOMIC DNA]</scope>
    <source>
        <strain evidence="2 3">DSM 18604</strain>
    </source>
</reference>
<dbReference type="NCBIfam" id="TIGR01550">
    <property type="entry name" value="DOC_P1"/>
    <property type="match status" value="1"/>
</dbReference>
<dbReference type="OrthoDB" id="9802752at2"/>